<keyword evidence="3" id="KW-1185">Reference proteome</keyword>
<dbReference type="EMBL" id="JAIWYP010000006">
    <property type="protein sequence ID" value="KAH3809549.1"/>
    <property type="molecule type" value="Genomic_DNA"/>
</dbReference>
<reference evidence="2" key="2">
    <citation type="submission" date="2020-11" db="EMBL/GenBank/DDBJ databases">
        <authorList>
            <person name="McCartney M.A."/>
            <person name="Auch B."/>
            <person name="Kono T."/>
            <person name="Mallez S."/>
            <person name="Becker A."/>
            <person name="Gohl D.M."/>
            <person name="Silverstein K.A.T."/>
            <person name="Koren S."/>
            <person name="Bechman K.B."/>
            <person name="Herman A."/>
            <person name="Abrahante J.E."/>
            <person name="Garbe J."/>
        </authorList>
    </citation>
    <scope>NUCLEOTIDE SEQUENCE</scope>
    <source>
        <strain evidence="2">Duluth1</strain>
        <tissue evidence="2">Whole animal</tissue>
    </source>
</reference>
<feature type="region of interest" description="Disordered" evidence="1">
    <location>
        <begin position="1"/>
        <end position="21"/>
    </location>
</feature>
<evidence type="ECO:0000313" key="2">
    <source>
        <dbReference type="EMBL" id="KAH3809549.1"/>
    </source>
</evidence>
<name>A0A9D4G5M3_DREPO</name>
<gene>
    <name evidence="2" type="ORF">DPMN_137922</name>
</gene>
<organism evidence="2 3">
    <name type="scientific">Dreissena polymorpha</name>
    <name type="common">Zebra mussel</name>
    <name type="synonym">Mytilus polymorpha</name>
    <dbReference type="NCBI Taxonomy" id="45954"/>
    <lineage>
        <taxon>Eukaryota</taxon>
        <taxon>Metazoa</taxon>
        <taxon>Spiralia</taxon>
        <taxon>Lophotrochozoa</taxon>
        <taxon>Mollusca</taxon>
        <taxon>Bivalvia</taxon>
        <taxon>Autobranchia</taxon>
        <taxon>Heteroconchia</taxon>
        <taxon>Euheterodonta</taxon>
        <taxon>Imparidentia</taxon>
        <taxon>Neoheterodontei</taxon>
        <taxon>Myida</taxon>
        <taxon>Dreissenoidea</taxon>
        <taxon>Dreissenidae</taxon>
        <taxon>Dreissena</taxon>
    </lineage>
</organism>
<dbReference type="Proteomes" id="UP000828390">
    <property type="component" value="Unassembled WGS sequence"/>
</dbReference>
<proteinExistence type="predicted"/>
<feature type="compositionally biased region" description="Polar residues" evidence="1">
    <location>
        <begin position="7"/>
        <end position="21"/>
    </location>
</feature>
<sequence>MLKLEQTDQQTNVQTNRQGKNTMSPTINKVLTNFTLIQAILRTNILAKFHEEWAKSALLYYIHIRKTAPPSGRHVFQRTGTFSNSADNGLKVKTAPPSGRHVFQRTGTFSNSAEVSLFQI</sequence>
<protein>
    <submittedName>
        <fullName evidence="2">Uncharacterized protein</fullName>
    </submittedName>
</protein>
<comment type="caution">
    <text evidence="2">The sequence shown here is derived from an EMBL/GenBank/DDBJ whole genome shotgun (WGS) entry which is preliminary data.</text>
</comment>
<accession>A0A9D4G5M3</accession>
<reference evidence="2" key="1">
    <citation type="journal article" date="2019" name="bioRxiv">
        <title>The Genome of the Zebra Mussel, Dreissena polymorpha: A Resource for Invasive Species Research.</title>
        <authorList>
            <person name="McCartney M.A."/>
            <person name="Auch B."/>
            <person name="Kono T."/>
            <person name="Mallez S."/>
            <person name="Zhang Y."/>
            <person name="Obille A."/>
            <person name="Becker A."/>
            <person name="Abrahante J.E."/>
            <person name="Garbe J."/>
            <person name="Badalamenti J.P."/>
            <person name="Herman A."/>
            <person name="Mangelson H."/>
            <person name="Liachko I."/>
            <person name="Sullivan S."/>
            <person name="Sone E.D."/>
            <person name="Koren S."/>
            <person name="Silverstein K.A.T."/>
            <person name="Beckman K.B."/>
            <person name="Gohl D.M."/>
        </authorList>
    </citation>
    <scope>NUCLEOTIDE SEQUENCE</scope>
    <source>
        <strain evidence="2">Duluth1</strain>
        <tissue evidence="2">Whole animal</tissue>
    </source>
</reference>
<dbReference type="AlphaFoldDB" id="A0A9D4G5M3"/>
<evidence type="ECO:0000256" key="1">
    <source>
        <dbReference type="SAM" id="MobiDB-lite"/>
    </source>
</evidence>
<evidence type="ECO:0000313" key="3">
    <source>
        <dbReference type="Proteomes" id="UP000828390"/>
    </source>
</evidence>